<keyword evidence="3" id="KW-0238">DNA-binding</keyword>
<evidence type="ECO:0000256" key="2">
    <source>
        <dbReference type="ARBA" id="ARBA00023015"/>
    </source>
</evidence>
<dbReference type="SUPFAM" id="SSF53850">
    <property type="entry name" value="Periplasmic binding protein-like II"/>
    <property type="match status" value="1"/>
</dbReference>
<dbReference type="GO" id="GO:0003700">
    <property type="term" value="F:DNA-binding transcription factor activity"/>
    <property type="evidence" value="ECO:0007669"/>
    <property type="project" value="InterPro"/>
</dbReference>
<dbReference type="GO" id="GO:0000976">
    <property type="term" value="F:transcription cis-regulatory region binding"/>
    <property type="evidence" value="ECO:0007669"/>
    <property type="project" value="TreeGrafter"/>
</dbReference>
<evidence type="ECO:0000256" key="1">
    <source>
        <dbReference type="ARBA" id="ARBA00009437"/>
    </source>
</evidence>
<sequence>MNINYDYYKIFYHVAKNLSFSKSANELYISQSAVSQSIKTLEDKLGISLFLRHKRKITLTKEGEKLFEYIKPAIENIISGENLVKSIKTLESGQITIGVSDTLCRYYLLDCLKTFNNLYPHIKIKIINKPSPKTIELALLGECDFSIVNLTESTYIDLTIHIIKESKLTFIASHKFEHLKDISLSLEDLIKYPILMLSKNSTTRKVFNKYLEKSNLHITPELESESMGLLVDLCKIGLGISLVSEDSILKEKKEEIFMLDIKETLPQISIALVHNKNIPLSHSANTFLDLIKRNYNTR</sequence>
<dbReference type="RefSeq" id="WP_095133657.1">
    <property type="nucleotide sequence ID" value="NZ_NIBG01000008.1"/>
</dbReference>
<accession>A0A267MIK4</accession>
<dbReference type="InterPro" id="IPR036388">
    <property type="entry name" value="WH-like_DNA-bd_sf"/>
</dbReference>
<dbReference type="Pfam" id="PF03466">
    <property type="entry name" value="LysR_substrate"/>
    <property type="match status" value="1"/>
</dbReference>
<dbReference type="PROSITE" id="PS50931">
    <property type="entry name" value="HTH_LYSR"/>
    <property type="match status" value="1"/>
</dbReference>
<evidence type="ECO:0000256" key="4">
    <source>
        <dbReference type="ARBA" id="ARBA00023163"/>
    </source>
</evidence>
<name>A0A267MIK4_9FIRM</name>
<proteinExistence type="inferred from homology"/>
<keyword evidence="4" id="KW-0804">Transcription</keyword>
<reference evidence="6 7" key="1">
    <citation type="submission" date="2017-06" db="EMBL/GenBank/DDBJ databases">
        <title>Draft genome sequence of anaerobic fermentative bacterium Anaeromicrobium sediminis DY2726D isolated from West Pacific Ocean sediments.</title>
        <authorList>
            <person name="Zeng X."/>
        </authorList>
    </citation>
    <scope>NUCLEOTIDE SEQUENCE [LARGE SCALE GENOMIC DNA]</scope>
    <source>
        <strain evidence="6 7">DY2726D</strain>
    </source>
</reference>
<dbReference type="SUPFAM" id="SSF46785">
    <property type="entry name" value="Winged helix' DNA-binding domain"/>
    <property type="match status" value="1"/>
</dbReference>
<dbReference type="EMBL" id="NIBG01000008">
    <property type="protein sequence ID" value="PAB59277.1"/>
    <property type="molecule type" value="Genomic_DNA"/>
</dbReference>
<dbReference type="Pfam" id="PF00126">
    <property type="entry name" value="HTH_1"/>
    <property type="match status" value="1"/>
</dbReference>
<comment type="similarity">
    <text evidence="1">Belongs to the LysR transcriptional regulatory family.</text>
</comment>
<keyword evidence="7" id="KW-1185">Reference proteome</keyword>
<protein>
    <recommendedName>
        <fullName evidence="5">HTH lysR-type domain-containing protein</fullName>
    </recommendedName>
</protein>
<feature type="domain" description="HTH lysR-type" evidence="5">
    <location>
        <begin position="3"/>
        <end position="60"/>
    </location>
</feature>
<dbReference type="Gene3D" id="3.40.190.290">
    <property type="match status" value="1"/>
</dbReference>
<evidence type="ECO:0000259" key="5">
    <source>
        <dbReference type="PROSITE" id="PS50931"/>
    </source>
</evidence>
<dbReference type="AlphaFoldDB" id="A0A267MIK4"/>
<dbReference type="Proteomes" id="UP000216024">
    <property type="component" value="Unassembled WGS sequence"/>
</dbReference>
<dbReference type="PANTHER" id="PTHR30126">
    <property type="entry name" value="HTH-TYPE TRANSCRIPTIONAL REGULATOR"/>
    <property type="match status" value="1"/>
</dbReference>
<dbReference type="PRINTS" id="PR00039">
    <property type="entry name" value="HTHLYSR"/>
</dbReference>
<dbReference type="InterPro" id="IPR036390">
    <property type="entry name" value="WH_DNA-bd_sf"/>
</dbReference>
<gene>
    <name evidence="6" type="ORF">CCE28_10450</name>
</gene>
<dbReference type="PANTHER" id="PTHR30126:SF64">
    <property type="entry name" value="HTH-TYPE TRANSCRIPTIONAL REGULATOR CITR"/>
    <property type="match status" value="1"/>
</dbReference>
<dbReference type="CDD" id="cd05466">
    <property type="entry name" value="PBP2_LTTR_substrate"/>
    <property type="match status" value="1"/>
</dbReference>
<dbReference type="OrthoDB" id="9778774at2"/>
<evidence type="ECO:0000313" key="6">
    <source>
        <dbReference type="EMBL" id="PAB59277.1"/>
    </source>
</evidence>
<dbReference type="Gene3D" id="1.10.10.10">
    <property type="entry name" value="Winged helix-like DNA-binding domain superfamily/Winged helix DNA-binding domain"/>
    <property type="match status" value="1"/>
</dbReference>
<dbReference type="InterPro" id="IPR005119">
    <property type="entry name" value="LysR_subst-bd"/>
</dbReference>
<keyword evidence="2" id="KW-0805">Transcription regulation</keyword>
<dbReference type="FunFam" id="1.10.10.10:FF:000001">
    <property type="entry name" value="LysR family transcriptional regulator"/>
    <property type="match status" value="1"/>
</dbReference>
<evidence type="ECO:0000256" key="3">
    <source>
        <dbReference type="ARBA" id="ARBA00023125"/>
    </source>
</evidence>
<organism evidence="6 7">
    <name type="scientific">Anaeromicrobium sediminis</name>
    <dbReference type="NCBI Taxonomy" id="1478221"/>
    <lineage>
        <taxon>Bacteria</taxon>
        <taxon>Bacillati</taxon>
        <taxon>Bacillota</taxon>
        <taxon>Clostridia</taxon>
        <taxon>Peptostreptococcales</taxon>
        <taxon>Thermotaleaceae</taxon>
        <taxon>Anaeromicrobium</taxon>
    </lineage>
</organism>
<comment type="caution">
    <text evidence="6">The sequence shown here is derived from an EMBL/GenBank/DDBJ whole genome shotgun (WGS) entry which is preliminary data.</text>
</comment>
<evidence type="ECO:0000313" key="7">
    <source>
        <dbReference type="Proteomes" id="UP000216024"/>
    </source>
</evidence>
<dbReference type="InterPro" id="IPR000847">
    <property type="entry name" value="LysR_HTH_N"/>
</dbReference>